<evidence type="ECO:0000256" key="6">
    <source>
        <dbReference type="ARBA" id="ARBA00022842"/>
    </source>
</evidence>
<evidence type="ECO:0000313" key="19">
    <source>
        <dbReference type="Proteomes" id="UP000622860"/>
    </source>
</evidence>
<accession>A0A917HRL7</accession>
<feature type="domain" description="Dihydroxy-acid/6-phosphogluconate dehydratase C-terminal" evidence="17">
    <location>
        <begin position="365"/>
        <end position="553"/>
    </location>
</feature>
<dbReference type="GO" id="GO:0051537">
    <property type="term" value="F:2 iron, 2 sulfur cluster binding"/>
    <property type="evidence" value="ECO:0007669"/>
    <property type="project" value="UniProtKB-UniRule"/>
</dbReference>
<feature type="binding site" evidence="15">
    <location>
        <position position="447"/>
    </location>
    <ligand>
        <name>Mg(2+)</name>
        <dbReference type="ChEBI" id="CHEBI:18420"/>
    </ligand>
</feature>
<dbReference type="GO" id="GO:0004160">
    <property type="term" value="F:dihydroxy-acid dehydratase activity"/>
    <property type="evidence" value="ECO:0007669"/>
    <property type="project" value="UniProtKB-UniRule"/>
</dbReference>
<comment type="pathway">
    <text evidence="12 15">Amino-acid biosynthesis; L-valine biosynthesis; L-valine from pyruvate: step 3/4.</text>
</comment>
<evidence type="ECO:0000256" key="13">
    <source>
        <dbReference type="ARBA" id="ARBA00029437"/>
    </source>
</evidence>
<keyword evidence="6 15" id="KW-0460">Magnesium</keyword>
<dbReference type="InterPro" id="IPR042096">
    <property type="entry name" value="Dihydro-acid_dehy_C"/>
</dbReference>
<evidence type="ECO:0000256" key="7">
    <source>
        <dbReference type="ARBA" id="ARBA00023004"/>
    </source>
</evidence>
<dbReference type="InterPro" id="IPR000581">
    <property type="entry name" value="ILV_EDD_N"/>
</dbReference>
<organism evidence="18 19">
    <name type="scientific">Virgibacillus oceani</name>
    <dbReference type="NCBI Taxonomy" id="1479511"/>
    <lineage>
        <taxon>Bacteria</taxon>
        <taxon>Bacillati</taxon>
        <taxon>Bacillota</taxon>
        <taxon>Bacilli</taxon>
        <taxon>Bacillales</taxon>
        <taxon>Bacillaceae</taxon>
        <taxon>Virgibacillus</taxon>
    </lineage>
</organism>
<proteinExistence type="inferred from homology"/>
<dbReference type="SUPFAM" id="SSF143975">
    <property type="entry name" value="IlvD/EDD N-terminal domain-like"/>
    <property type="match status" value="1"/>
</dbReference>
<feature type="active site" description="Proton acceptor" evidence="15">
    <location>
        <position position="473"/>
    </location>
</feature>
<keyword evidence="9 15" id="KW-0456">Lyase</keyword>
<comment type="caution">
    <text evidence="15">Lacks conserved residue(s) required for the propagation of feature annotation.</text>
</comment>
<protein>
    <recommendedName>
        <fullName evidence="14 15">Dihydroxy-acid dehydratase</fullName>
        <shortName evidence="15">DAD</shortName>
        <ecNumber evidence="14 15">4.2.1.9</ecNumber>
    </recommendedName>
</protein>
<feature type="domain" description="Dihydroxy-acid/6-phosphogluconate dehydratase N-terminal" evidence="16">
    <location>
        <begin position="36"/>
        <end position="353"/>
    </location>
</feature>
<evidence type="ECO:0000256" key="15">
    <source>
        <dbReference type="HAMAP-Rule" id="MF_00012"/>
    </source>
</evidence>
<sequence length="570" mass="60294">MKDLRIKSKVFSDDPKRAPNRAMLRAVGVTDEDFKKPMIGVASTWSEVTPCNIHLHALAEKSKSGARNAGGVPMIFNAITVSDGISMGTQGMRYSLPSRDVIADSIETVVGAENLDGYVAIGGCDKNIPGCMIAIARSEVPAIFVYGGTISPGNLNGEKLDIVSVFEGVGKHSNGDINDEKLNKIECAACPGAGSCGGMYTANTMASAVEAMGMSLPGSSSNPAQSEAKLEDCNEAGEAIINLLEKDIYPKDIMTRKAFENAITVVMALGGSTNAVLHLLAIAHSAGVDLSIDDFNEIQRKVPHIADLKPSGKYVMEDLHNIGGIPAVMKLLYEAGYLHGDCLTVTGKTVAENIKDAPSLTEGQEIILPFDKPYRKDGPLVILKGNLAPSGAVAKVSGLKVTRHTGPARVFDTEEDATKAVMNNQINEGDVLVIRYEGPKGGPGMPEMLSISAILVGKGLGEKVALLTDGRFSGGTHGLVVGHIAPEAQVGGPIALLKEGDVVTIDSEEREIFVDVSEKELEHRRENWVAPPLEAKGVLGKYAHLVSCSSKGAVTDDFEVKHKTSPLFSK</sequence>
<dbReference type="PROSITE" id="PS00887">
    <property type="entry name" value="ILVD_EDD_2"/>
    <property type="match status" value="1"/>
</dbReference>
<dbReference type="GO" id="GO:0009099">
    <property type="term" value="P:L-valine biosynthetic process"/>
    <property type="evidence" value="ECO:0007669"/>
    <property type="project" value="UniProtKB-UniRule"/>
</dbReference>
<dbReference type="InterPro" id="IPR050165">
    <property type="entry name" value="DHAD_IlvD/Edd"/>
</dbReference>
<keyword evidence="5 15" id="KW-0479">Metal-binding</keyword>
<keyword evidence="7 15" id="KW-0408">Iron</keyword>
<evidence type="ECO:0000313" key="18">
    <source>
        <dbReference type="EMBL" id="GGG87139.1"/>
    </source>
</evidence>
<evidence type="ECO:0000256" key="8">
    <source>
        <dbReference type="ARBA" id="ARBA00023014"/>
    </source>
</evidence>
<keyword evidence="3 15" id="KW-0028">Amino-acid biosynthesis</keyword>
<reference evidence="18" key="1">
    <citation type="journal article" date="2014" name="Int. J. Syst. Evol. Microbiol.">
        <title>Complete genome sequence of Corynebacterium casei LMG S-19264T (=DSM 44701T), isolated from a smear-ripened cheese.</title>
        <authorList>
            <consortium name="US DOE Joint Genome Institute (JGI-PGF)"/>
            <person name="Walter F."/>
            <person name="Albersmeier A."/>
            <person name="Kalinowski J."/>
            <person name="Ruckert C."/>
        </authorList>
    </citation>
    <scope>NUCLEOTIDE SEQUENCE</scope>
    <source>
        <strain evidence="18">CGMCC 1.12754</strain>
    </source>
</reference>
<dbReference type="RefSeq" id="WP_188456783.1">
    <property type="nucleotide sequence ID" value="NZ_BMFR01000025.1"/>
</dbReference>
<dbReference type="PROSITE" id="PS00886">
    <property type="entry name" value="ILVD_EDD_1"/>
    <property type="match status" value="1"/>
</dbReference>
<feature type="binding site" description="via carbamate group" evidence="15">
    <location>
        <position position="126"/>
    </location>
    <ligand>
        <name>Mg(2+)</name>
        <dbReference type="ChEBI" id="CHEBI:18420"/>
    </ligand>
</feature>
<comment type="function">
    <text evidence="15">Functions in the biosynthesis of branched-chain amino acids. Catalyzes the dehydration of (2R,3R)-2,3-dihydroxy-3-methylpentanoate (2,3-dihydroxy-3-methylvalerate) into 2-oxo-3-methylpentanoate (2-oxo-3-methylvalerate) and of (2R)-2,3-dihydroxy-3-methylbutanoate (2,3-dihydroxyisovalerate) into 2-oxo-3-methylbutanoate (2-oxoisovalerate), the penultimate precursor to L-isoleucine and L-valine, respectively.</text>
</comment>
<dbReference type="HAMAP" id="MF_00012">
    <property type="entry name" value="IlvD"/>
    <property type="match status" value="1"/>
</dbReference>
<evidence type="ECO:0000256" key="9">
    <source>
        <dbReference type="ARBA" id="ARBA00023239"/>
    </source>
</evidence>
<dbReference type="PANTHER" id="PTHR21000">
    <property type="entry name" value="DIHYDROXY-ACID DEHYDRATASE DAD"/>
    <property type="match status" value="1"/>
</dbReference>
<feature type="binding site" evidence="15">
    <location>
        <position position="125"/>
    </location>
    <ligand>
        <name>Mg(2+)</name>
        <dbReference type="ChEBI" id="CHEBI:18420"/>
    </ligand>
</feature>
<evidence type="ECO:0000256" key="3">
    <source>
        <dbReference type="ARBA" id="ARBA00022605"/>
    </source>
</evidence>
<evidence type="ECO:0000256" key="10">
    <source>
        <dbReference type="ARBA" id="ARBA00023304"/>
    </source>
</evidence>
<gene>
    <name evidence="15 18" type="primary">ilvD</name>
    <name evidence="18" type="ORF">GCM10011398_36220</name>
</gene>
<keyword evidence="4 15" id="KW-0001">2Fe-2S</keyword>
<dbReference type="InterPro" id="IPR056740">
    <property type="entry name" value="ILV_EDD_C"/>
</dbReference>
<evidence type="ECO:0000256" key="11">
    <source>
        <dbReference type="ARBA" id="ARBA00029304"/>
    </source>
</evidence>
<dbReference type="InterPro" id="IPR004404">
    <property type="entry name" value="DihydroxyA_deHydtase"/>
</dbReference>
<dbReference type="Pfam" id="PF00920">
    <property type="entry name" value="ILVD_EDD_N"/>
    <property type="match status" value="1"/>
</dbReference>
<comment type="subunit">
    <text evidence="15">Homodimer.</text>
</comment>
<comment type="catalytic activity">
    <reaction evidence="15">
        <text>(2R,3R)-2,3-dihydroxy-3-methylpentanoate = (S)-3-methyl-2-oxopentanoate + H2O</text>
        <dbReference type="Rhea" id="RHEA:27694"/>
        <dbReference type="ChEBI" id="CHEBI:15377"/>
        <dbReference type="ChEBI" id="CHEBI:35146"/>
        <dbReference type="ChEBI" id="CHEBI:49258"/>
        <dbReference type="EC" id="4.2.1.9"/>
    </reaction>
</comment>
<comment type="cofactor">
    <cofactor evidence="1 15">
        <name>Mg(2+)</name>
        <dbReference type="ChEBI" id="CHEBI:18420"/>
    </cofactor>
</comment>
<keyword evidence="10 15" id="KW-0100">Branched-chain amino acid biosynthesis</keyword>
<dbReference type="EC" id="4.2.1.9" evidence="14 15"/>
<dbReference type="FunFam" id="3.50.30.80:FF:000001">
    <property type="entry name" value="Dihydroxy-acid dehydratase"/>
    <property type="match status" value="1"/>
</dbReference>
<keyword evidence="8 15" id="KW-0411">Iron-sulfur</keyword>
<dbReference type="NCBIfam" id="NF002068">
    <property type="entry name" value="PRK00911.1"/>
    <property type="match status" value="1"/>
</dbReference>
<comment type="catalytic activity">
    <reaction evidence="11">
        <text>(2R)-2,3-dihydroxy-3-methylbutanoate = 3-methyl-2-oxobutanoate + H2O</text>
        <dbReference type="Rhea" id="RHEA:24809"/>
        <dbReference type="ChEBI" id="CHEBI:11851"/>
        <dbReference type="ChEBI" id="CHEBI:15377"/>
        <dbReference type="ChEBI" id="CHEBI:49072"/>
        <dbReference type="EC" id="4.2.1.9"/>
    </reaction>
    <physiologicalReaction direction="left-to-right" evidence="11">
        <dbReference type="Rhea" id="RHEA:24810"/>
    </physiologicalReaction>
</comment>
<dbReference type="SUPFAM" id="SSF52016">
    <property type="entry name" value="LeuD/IlvD-like"/>
    <property type="match status" value="1"/>
</dbReference>
<evidence type="ECO:0000256" key="2">
    <source>
        <dbReference type="ARBA" id="ARBA00006486"/>
    </source>
</evidence>
<comment type="similarity">
    <text evidence="2 15">Belongs to the IlvD/Edd family.</text>
</comment>
<dbReference type="AlphaFoldDB" id="A0A917HRL7"/>
<evidence type="ECO:0000256" key="1">
    <source>
        <dbReference type="ARBA" id="ARBA00001946"/>
    </source>
</evidence>
<evidence type="ECO:0000259" key="16">
    <source>
        <dbReference type="Pfam" id="PF00920"/>
    </source>
</evidence>
<comment type="cofactor">
    <cofactor evidence="15">
        <name>[2Fe-2S] cluster</name>
        <dbReference type="ChEBI" id="CHEBI:190135"/>
    </cofactor>
    <text evidence="15">Binds 1 [2Fe-2S] cluster per subunit. This cluster acts as a Lewis acid cofactor.</text>
</comment>
<dbReference type="InterPro" id="IPR020558">
    <property type="entry name" value="DiOHA_6PGluconate_deHydtase_CS"/>
</dbReference>
<dbReference type="PANTHER" id="PTHR21000:SF5">
    <property type="entry name" value="DIHYDROXY-ACID DEHYDRATASE, MITOCHONDRIAL"/>
    <property type="match status" value="1"/>
</dbReference>
<name>A0A917HRL7_9BACI</name>
<dbReference type="InterPro" id="IPR037237">
    <property type="entry name" value="IlvD/EDD_N"/>
</dbReference>
<evidence type="ECO:0000256" key="4">
    <source>
        <dbReference type="ARBA" id="ARBA00022714"/>
    </source>
</evidence>
<evidence type="ECO:0000256" key="5">
    <source>
        <dbReference type="ARBA" id="ARBA00022723"/>
    </source>
</evidence>
<dbReference type="GO" id="GO:0009097">
    <property type="term" value="P:isoleucine biosynthetic process"/>
    <property type="evidence" value="ECO:0007669"/>
    <property type="project" value="UniProtKB-UniRule"/>
</dbReference>
<dbReference type="Gene3D" id="3.50.30.80">
    <property type="entry name" value="IlvD/EDD C-terminal domain-like"/>
    <property type="match status" value="1"/>
</dbReference>
<comment type="caution">
    <text evidence="18">The sequence shown here is derived from an EMBL/GenBank/DDBJ whole genome shotgun (WGS) entry which is preliminary data.</text>
</comment>
<reference evidence="18" key="2">
    <citation type="submission" date="2020-09" db="EMBL/GenBank/DDBJ databases">
        <authorList>
            <person name="Sun Q."/>
            <person name="Zhou Y."/>
        </authorList>
    </citation>
    <scope>NUCLEOTIDE SEQUENCE</scope>
    <source>
        <strain evidence="18">CGMCC 1.12754</strain>
    </source>
</reference>
<evidence type="ECO:0000256" key="12">
    <source>
        <dbReference type="ARBA" id="ARBA00029436"/>
    </source>
</evidence>
<comment type="pathway">
    <text evidence="13 15">Amino-acid biosynthesis; L-isoleucine biosynthesis; L-isoleucine from 2-oxobutanoate: step 3/4.</text>
</comment>
<dbReference type="Pfam" id="PF24877">
    <property type="entry name" value="ILV_EDD_C"/>
    <property type="match status" value="1"/>
</dbReference>
<evidence type="ECO:0000256" key="14">
    <source>
        <dbReference type="ARBA" id="ARBA00029490"/>
    </source>
</evidence>
<dbReference type="GO" id="GO:0000287">
    <property type="term" value="F:magnesium ion binding"/>
    <property type="evidence" value="ECO:0007669"/>
    <property type="project" value="UniProtKB-UniRule"/>
</dbReference>
<feature type="modified residue" description="N6-carboxylysine" evidence="15">
    <location>
        <position position="126"/>
    </location>
</feature>
<feature type="binding site" evidence="15">
    <location>
        <position position="51"/>
    </location>
    <ligand>
        <name>[2Fe-2S] cluster</name>
        <dbReference type="ChEBI" id="CHEBI:190135"/>
    </ligand>
</feature>
<feature type="binding site" evidence="15">
    <location>
        <position position="83"/>
    </location>
    <ligand>
        <name>Mg(2+)</name>
        <dbReference type="ChEBI" id="CHEBI:18420"/>
    </ligand>
</feature>
<dbReference type="NCBIfam" id="TIGR00110">
    <property type="entry name" value="ilvD"/>
    <property type="match status" value="1"/>
</dbReference>
<keyword evidence="19" id="KW-1185">Reference proteome</keyword>
<evidence type="ECO:0000259" key="17">
    <source>
        <dbReference type="Pfam" id="PF24877"/>
    </source>
</evidence>
<dbReference type="Proteomes" id="UP000622860">
    <property type="component" value="Unassembled WGS sequence"/>
</dbReference>
<dbReference type="EMBL" id="BMFR01000025">
    <property type="protein sequence ID" value="GGG87139.1"/>
    <property type="molecule type" value="Genomic_DNA"/>
</dbReference>